<evidence type="ECO:0000313" key="6">
    <source>
        <dbReference type="EMBL" id="BAL58651.1"/>
    </source>
</evidence>
<organism evidence="6">
    <name type="scientific">Acetithermum autotrophicum</name>
    <dbReference type="NCBI Taxonomy" id="1446466"/>
    <lineage>
        <taxon>Bacteria</taxon>
        <taxon>Candidatus Bipolaricaulota</taxon>
        <taxon>Candidatus Acetithermum</taxon>
    </lineage>
</organism>
<gene>
    <name evidence="6" type="ORF">HGMM_OP2C199</name>
</gene>
<evidence type="ECO:0000256" key="4">
    <source>
        <dbReference type="ARBA" id="ARBA00022989"/>
    </source>
</evidence>
<sequence length="198" mass="22489">MRKGLLFTLGFLVVFLGIVAYSLFAGTYNQFVTQQEEIRQRWAQVDNQLQRRNDLIPNLVETVRGFAGQELTIFREIAEARTKYGGAVEISDKIAAANELGSALARLLVIVENYPTLKSDQTFIRLMDELAGTENRLAVERQRYNEAVQNYNANIRRFPNNFLAQLYGFQPAAYYEVPPEAKVVPKVTFTPPTPPKEP</sequence>
<dbReference type="PANTHER" id="PTHR34478:SF2">
    <property type="entry name" value="MEMBRANE PROTEIN"/>
    <property type="match status" value="1"/>
</dbReference>
<keyword evidence="4" id="KW-1133">Transmembrane helix</keyword>
<name>H5SRD4_ACEAU</name>
<keyword evidence="3" id="KW-0812">Transmembrane</keyword>
<dbReference type="Gene3D" id="1.20.1440.20">
    <property type="entry name" value="LemA-like domain"/>
    <property type="match status" value="1"/>
</dbReference>
<accession>H5SRD4</accession>
<dbReference type="PANTHER" id="PTHR34478">
    <property type="entry name" value="PROTEIN LEMA"/>
    <property type="match status" value="1"/>
</dbReference>
<dbReference type="InterPro" id="IPR007156">
    <property type="entry name" value="MamQ_LemA"/>
</dbReference>
<keyword evidence="5" id="KW-0472">Membrane</keyword>
<comment type="subcellular location">
    <subcellularLocation>
        <location evidence="1">Membrane</location>
        <topology evidence="1">Single-pass membrane protein</topology>
    </subcellularLocation>
</comment>
<dbReference type="AlphaFoldDB" id="H5SRD4"/>
<dbReference type="Pfam" id="PF04011">
    <property type="entry name" value="LemA"/>
    <property type="match status" value="1"/>
</dbReference>
<evidence type="ECO:0000256" key="2">
    <source>
        <dbReference type="ARBA" id="ARBA00008854"/>
    </source>
</evidence>
<protein>
    <submittedName>
        <fullName evidence="6">LemA family protein</fullName>
    </submittedName>
</protein>
<dbReference type="InterPro" id="IPR023353">
    <property type="entry name" value="LemA-like_dom_sf"/>
</dbReference>
<proteinExistence type="inferred from homology"/>
<reference evidence="6" key="1">
    <citation type="journal article" date="2005" name="Environ. Microbiol.">
        <title>Genetic and functional properties of uncultivated thermophilic crenarchaeotes from a subsurface gold mine as revealed by analysis of genome fragments.</title>
        <authorList>
            <person name="Nunoura T."/>
            <person name="Hirayama H."/>
            <person name="Takami H."/>
            <person name="Oida H."/>
            <person name="Nishi S."/>
            <person name="Shimamura S."/>
            <person name="Suzuki Y."/>
            <person name="Inagaki F."/>
            <person name="Takai K."/>
            <person name="Nealson K.H."/>
            <person name="Horikoshi K."/>
        </authorList>
    </citation>
    <scope>NUCLEOTIDE SEQUENCE</scope>
</reference>
<reference evidence="6" key="2">
    <citation type="journal article" date="2012" name="PLoS ONE">
        <title>A Deeply Branching Thermophilic Bacterium with an Ancient Acetyl-CoA Pathway Dominates a Subsurface Ecosystem.</title>
        <authorList>
            <person name="Takami H."/>
            <person name="Noguchi H."/>
            <person name="Takaki Y."/>
            <person name="Uchiyama I."/>
            <person name="Toyoda A."/>
            <person name="Nishi S."/>
            <person name="Chee G.-J."/>
            <person name="Arai W."/>
            <person name="Nunoura T."/>
            <person name="Itoh T."/>
            <person name="Hattori M."/>
            <person name="Takai K."/>
        </authorList>
    </citation>
    <scope>NUCLEOTIDE SEQUENCE</scope>
</reference>
<evidence type="ECO:0000256" key="5">
    <source>
        <dbReference type="ARBA" id="ARBA00023136"/>
    </source>
</evidence>
<dbReference type="GO" id="GO:0016020">
    <property type="term" value="C:membrane"/>
    <property type="evidence" value="ECO:0007669"/>
    <property type="project" value="UniProtKB-SubCell"/>
</dbReference>
<evidence type="ECO:0000256" key="3">
    <source>
        <dbReference type="ARBA" id="ARBA00022692"/>
    </source>
</evidence>
<evidence type="ECO:0000256" key="1">
    <source>
        <dbReference type="ARBA" id="ARBA00004167"/>
    </source>
</evidence>
<dbReference type="EMBL" id="AP011801">
    <property type="protein sequence ID" value="BAL58651.1"/>
    <property type="molecule type" value="Genomic_DNA"/>
</dbReference>
<dbReference type="SUPFAM" id="SSF140478">
    <property type="entry name" value="LemA-like"/>
    <property type="match status" value="1"/>
</dbReference>
<comment type="similarity">
    <text evidence="2">Belongs to the LemA family.</text>
</comment>